<keyword evidence="2" id="KW-0677">Repeat</keyword>
<evidence type="ECO:0000256" key="3">
    <source>
        <dbReference type="PROSITE-ProRule" id="PRU00221"/>
    </source>
</evidence>
<name>A0AB34JXZ2_PRYPA</name>
<dbReference type="Gene3D" id="2.60.200.20">
    <property type="match status" value="1"/>
</dbReference>
<evidence type="ECO:0000256" key="4">
    <source>
        <dbReference type="SAM" id="MobiDB-lite"/>
    </source>
</evidence>
<dbReference type="PANTHER" id="PTHR19848:SF8">
    <property type="entry name" value="F-BOX AND WD REPEAT DOMAIN CONTAINING 7"/>
    <property type="match status" value="1"/>
</dbReference>
<dbReference type="InterPro" id="IPR008984">
    <property type="entry name" value="SMAD_FHA_dom_sf"/>
</dbReference>
<dbReference type="PANTHER" id="PTHR19848">
    <property type="entry name" value="WD40 REPEAT PROTEIN"/>
    <property type="match status" value="1"/>
</dbReference>
<feature type="domain" description="FHA" evidence="5">
    <location>
        <begin position="141"/>
        <end position="190"/>
    </location>
</feature>
<keyword evidence="7" id="KW-1185">Reference proteome</keyword>
<feature type="region of interest" description="Disordered" evidence="4">
    <location>
        <begin position="595"/>
        <end position="617"/>
    </location>
</feature>
<dbReference type="EMBL" id="JBGBPQ010000003">
    <property type="protein sequence ID" value="KAL1527189.1"/>
    <property type="molecule type" value="Genomic_DNA"/>
</dbReference>
<dbReference type="InterPro" id="IPR015943">
    <property type="entry name" value="WD40/YVTN_repeat-like_dom_sf"/>
</dbReference>
<feature type="region of interest" description="Disordered" evidence="4">
    <location>
        <begin position="72"/>
        <end position="110"/>
    </location>
</feature>
<comment type="caution">
    <text evidence="6">The sequence shown here is derived from an EMBL/GenBank/DDBJ whole genome shotgun (WGS) entry which is preliminary data.</text>
</comment>
<dbReference type="InterPro" id="IPR036322">
    <property type="entry name" value="WD40_repeat_dom_sf"/>
</dbReference>
<dbReference type="CDD" id="cd00060">
    <property type="entry name" value="FHA"/>
    <property type="match status" value="1"/>
</dbReference>
<feature type="compositionally biased region" description="Basic and acidic residues" evidence="4">
    <location>
        <begin position="7"/>
        <end position="30"/>
    </location>
</feature>
<dbReference type="SMART" id="SM00320">
    <property type="entry name" value="WD40"/>
    <property type="match status" value="4"/>
</dbReference>
<dbReference type="PROSITE" id="PS50082">
    <property type="entry name" value="WD_REPEATS_2"/>
    <property type="match status" value="1"/>
</dbReference>
<reference evidence="6 7" key="1">
    <citation type="journal article" date="2024" name="Science">
        <title>Giant polyketide synthase enzymes in the biosynthesis of giant marine polyether toxins.</title>
        <authorList>
            <person name="Fallon T.R."/>
            <person name="Shende V.V."/>
            <person name="Wierzbicki I.H."/>
            <person name="Pendleton A.L."/>
            <person name="Watervoot N.F."/>
            <person name="Auber R.P."/>
            <person name="Gonzalez D.J."/>
            <person name="Wisecaver J.H."/>
            <person name="Moore B.S."/>
        </authorList>
    </citation>
    <scope>NUCLEOTIDE SEQUENCE [LARGE SCALE GENOMIC DNA]</scope>
    <source>
        <strain evidence="6 7">12B1</strain>
    </source>
</reference>
<dbReference type="AlphaFoldDB" id="A0AB34JXZ2"/>
<feature type="compositionally biased region" description="Gly residues" evidence="4">
    <location>
        <begin position="600"/>
        <end position="617"/>
    </location>
</feature>
<dbReference type="SUPFAM" id="SSF50978">
    <property type="entry name" value="WD40 repeat-like"/>
    <property type="match status" value="1"/>
</dbReference>
<accession>A0AB34JXZ2</accession>
<proteinExistence type="predicted"/>
<dbReference type="InterPro" id="IPR019775">
    <property type="entry name" value="WD40_repeat_CS"/>
</dbReference>
<dbReference type="Pfam" id="PF00400">
    <property type="entry name" value="WD40"/>
    <property type="match status" value="2"/>
</dbReference>
<dbReference type="Pfam" id="PF00498">
    <property type="entry name" value="FHA"/>
    <property type="match status" value="1"/>
</dbReference>
<evidence type="ECO:0000256" key="2">
    <source>
        <dbReference type="ARBA" id="ARBA00022737"/>
    </source>
</evidence>
<dbReference type="Proteomes" id="UP001515480">
    <property type="component" value="Unassembled WGS sequence"/>
</dbReference>
<evidence type="ECO:0000313" key="6">
    <source>
        <dbReference type="EMBL" id="KAL1527189.1"/>
    </source>
</evidence>
<feature type="region of interest" description="Disordered" evidence="4">
    <location>
        <begin position="1"/>
        <end position="43"/>
    </location>
</feature>
<dbReference type="PROSITE" id="PS00678">
    <property type="entry name" value="WD_REPEATS_1"/>
    <property type="match status" value="1"/>
</dbReference>
<evidence type="ECO:0000313" key="7">
    <source>
        <dbReference type="Proteomes" id="UP001515480"/>
    </source>
</evidence>
<protein>
    <recommendedName>
        <fullName evidence="5">FHA domain-containing protein</fullName>
    </recommendedName>
</protein>
<sequence length="617" mass="65181">MSVSAEEMERSLRRFARHRSDLFDCPERESSAATSAPRSCWDGHTTSAAQMARFADGRKRAKELLEAAQNARLDEMGSSSSTPAARAVPPPETSHVSGRGGAATAAAPASSSRGEVKWHVIVKHDGVKWHAGTLSSSCARLSIGRHPQNGVRLDSLEISKRHARLQLLHGLVFVKDCGSTHGTWLDGRRLTEDDGLQPLPRGGRLLLGHVRPVTLRVSEALPSGVAPMAASRHRASPPPPRRSMFEMLGGDEAADDVTRLILSYASWDDLCALRLVDRRMSLLCAHTARAAEWRRRPDNAASVRLAMWRRGAYEVLPVGSGGGEGCLSLHGGLLARGDAYGGATVCRVPSLAVRLAVRHACRVTSIAVREEGEAYRLATGGLDGVTRLWLTGGEAPSHSLALPSAVRALAWAGARAVVSGSDNGAVRLWGGGAACHGEGHVAAVRGVAADEARAVTCSDDRTLQLWSLEPFRVAATLRGHCSHVAAVAMRGDTVASGGAADPHLRLWDVRLQRSTGAFRDGVGVPAVALGGEHELLASSMSSSLLHVIDLRKLAIVARLPGHATVVRSLATDDGERFASRDTRGSMQLRQLVRTAPGGSTRLGGGGGLVTGEGGIRS</sequence>
<keyword evidence="1 3" id="KW-0853">WD repeat</keyword>
<evidence type="ECO:0000256" key="1">
    <source>
        <dbReference type="ARBA" id="ARBA00022574"/>
    </source>
</evidence>
<dbReference type="InterPro" id="IPR000253">
    <property type="entry name" value="FHA_dom"/>
</dbReference>
<gene>
    <name evidence="6" type="ORF">AB1Y20_015868</name>
</gene>
<dbReference type="SUPFAM" id="SSF49879">
    <property type="entry name" value="SMAD/FHA domain"/>
    <property type="match status" value="1"/>
</dbReference>
<dbReference type="Gene3D" id="2.130.10.10">
    <property type="entry name" value="YVTN repeat-like/Quinoprotein amine dehydrogenase"/>
    <property type="match status" value="2"/>
</dbReference>
<organism evidence="6 7">
    <name type="scientific">Prymnesium parvum</name>
    <name type="common">Toxic golden alga</name>
    <dbReference type="NCBI Taxonomy" id="97485"/>
    <lineage>
        <taxon>Eukaryota</taxon>
        <taxon>Haptista</taxon>
        <taxon>Haptophyta</taxon>
        <taxon>Prymnesiophyceae</taxon>
        <taxon>Prymnesiales</taxon>
        <taxon>Prymnesiaceae</taxon>
        <taxon>Prymnesium</taxon>
    </lineage>
</organism>
<dbReference type="InterPro" id="IPR001680">
    <property type="entry name" value="WD40_rpt"/>
</dbReference>
<dbReference type="PROSITE" id="PS50006">
    <property type="entry name" value="FHA_DOMAIN"/>
    <property type="match status" value="1"/>
</dbReference>
<dbReference type="SMART" id="SM00240">
    <property type="entry name" value="FHA"/>
    <property type="match status" value="1"/>
</dbReference>
<feature type="repeat" description="WD" evidence="3">
    <location>
        <begin position="477"/>
        <end position="517"/>
    </location>
</feature>
<evidence type="ECO:0000259" key="5">
    <source>
        <dbReference type="PROSITE" id="PS50006"/>
    </source>
</evidence>